<feature type="compositionally biased region" description="Low complexity" evidence="1">
    <location>
        <begin position="30"/>
        <end position="47"/>
    </location>
</feature>
<feature type="region of interest" description="Disordered" evidence="1">
    <location>
        <begin position="86"/>
        <end position="105"/>
    </location>
</feature>
<accession>B7KBW1</accession>
<dbReference type="KEGG" id="cyc:PCC7424_0316"/>
<feature type="region of interest" description="Disordered" evidence="1">
    <location>
        <begin position="1"/>
        <end position="77"/>
    </location>
</feature>
<gene>
    <name evidence="2" type="ordered locus">PCC7424_0316</name>
</gene>
<evidence type="ECO:0000313" key="3">
    <source>
        <dbReference type="Proteomes" id="UP000002384"/>
    </source>
</evidence>
<proteinExistence type="predicted"/>
<dbReference type="RefSeq" id="WP_012597734.1">
    <property type="nucleotide sequence ID" value="NC_011729.1"/>
</dbReference>
<dbReference type="OrthoDB" id="428597at2"/>
<dbReference type="Proteomes" id="UP000002384">
    <property type="component" value="Chromosome"/>
</dbReference>
<evidence type="ECO:0000313" key="2">
    <source>
        <dbReference type="EMBL" id="ACK68784.1"/>
    </source>
</evidence>
<feature type="compositionally biased region" description="Basic and acidic residues" evidence="1">
    <location>
        <begin position="1"/>
        <end position="16"/>
    </location>
</feature>
<organism evidence="2 3">
    <name type="scientific">Gloeothece citriformis (strain PCC 7424)</name>
    <name type="common">Cyanothece sp. (strain PCC 7424)</name>
    <dbReference type="NCBI Taxonomy" id="65393"/>
    <lineage>
        <taxon>Bacteria</taxon>
        <taxon>Bacillati</taxon>
        <taxon>Cyanobacteriota</taxon>
        <taxon>Cyanophyceae</taxon>
        <taxon>Oscillatoriophycideae</taxon>
        <taxon>Chroococcales</taxon>
        <taxon>Aphanothecaceae</taxon>
        <taxon>Gloeothece</taxon>
        <taxon>Gloeothece citriformis</taxon>
    </lineage>
</organism>
<dbReference type="STRING" id="65393.PCC7424_0316"/>
<dbReference type="EMBL" id="CP001291">
    <property type="protein sequence ID" value="ACK68784.1"/>
    <property type="molecule type" value="Genomic_DNA"/>
</dbReference>
<sequence length="105" mass="11728">MATDDRKKRILDHLAKSADGVKFGTPRTPSKSQSSDSLIDSTPSVDLPSPPPIPQPVVSPTPSKESRKRRVMDHVKMSSVNFKDYSVDTEKRKQKISDHLRKSQS</sequence>
<protein>
    <submittedName>
        <fullName evidence="2">Uncharacterized protein</fullName>
    </submittedName>
</protein>
<dbReference type="eggNOG" id="ENOG5034CH7">
    <property type="taxonomic scope" value="Bacteria"/>
</dbReference>
<reference evidence="3" key="1">
    <citation type="journal article" date="2011" name="MBio">
        <title>Novel metabolic attributes of the genus Cyanothece, comprising a group of unicellular nitrogen-fixing Cyanobacteria.</title>
        <authorList>
            <person name="Bandyopadhyay A."/>
            <person name="Elvitigala T."/>
            <person name="Welsh E."/>
            <person name="Stockel J."/>
            <person name="Liberton M."/>
            <person name="Min H."/>
            <person name="Sherman L.A."/>
            <person name="Pakrasi H.B."/>
        </authorList>
    </citation>
    <scope>NUCLEOTIDE SEQUENCE [LARGE SCALE GENOMIC DNA]</scope>
    <source>
        <strain evidence="3">PCC 7424</strain>
    </source>
</reference>
<name>B7KBW1_GLOC7</name>
<feature type="compositionally biased region" description="Pro residues" evidence="1">
    <location>
        <begin position="48"/>
        <end position="59"/>
    </location>
</feature>
<evidence type="ECO:0000256" key="1">
    <source>
        <dbReference type="SAM" id="MobiDB-lite"/>
    </source>
</evidence>
<keyword evidence="3" id="KW-1185">Reference proteome</keyword>
<dbReference type="HOGENOM" id="CLU_2329038_0_0_3"/>
<dbReference type="AlphaFoldDB" id="B7KBW1"/>